<dbReference type="SMART" id="SM00562">
    <property type="entry name" value="NDK"/>
    <property type="match status" value="1"/>
</dbReference>
<sequence length="174" mass="19681">MVENELIEKTLVLVKPDGVQRGLIGEVISRFEKIGVKIIGMKMISVDKKFAEEHYNDIKERKGDKVLQMLLEYCTMGPVVAMVLEGVDIVEVVRKVCGPTEPNKALPGTIRGDFAHANYNLSDTVGQAVRNIVHASGTKEEAEFEIYHWFNENELHPYTSVHDVHILHKEVKKE</sequence>
<keyword evidence="8" id="KW-0547">Nucleotide-binding</keyword>
<dbReference type="InterPro" id="IPR001564">
    <property type="entry name" value="Nucleoside_diP_kinase"/>
</dbReference>
<evidence type="ECO:0000256" key="9">
    <source>
        <dbReference type="ARBA" id="ARBA00022777"/>
    </source>
</evidence>
<dbReference type="CDD" id="cd04413">
    <property type="entry name" value="NDPk_I"/>
    <property type="match status" value="1"/>
</dbReference>
<evidence type="ECO:0000313" key="17">
    <source>
        <dbReference type="Proteomes" id="UP000722459"/>
    </source>
</evidence>
<dbReference type="EC" id="2.7.4.6" evidence="3"/>
<dbReference type="SUPFAM" id="SSF54919">
    <property type="entry name" value="Nucleoside diphosphate kinase, NDK"/>
    <property type="match status" value="1"/>
</dbReference>
<keyword evidence="9 16" id="KW-0418">Kinase</keyword>
<evidence type="ECO:0000256" key="6">
    <source>
        <dbReference type="ARBA" id="ARBA00022679"/>
    </source>
</evidence>
<name>A0A8T5GFJ8_9ARCH</name>
<evidence type="ECO:0000256" key="10">
    <source>
        <dbReference type="ARBA" id="ARBA00022840"/>
    </source>
</evidence>
<dbReference type="EMBL" id="JABJNZ010000046">
    <property type="protein sequence ID" value="MBT4870590.1"/>
    <property type="molecule type" value="Genomic_DNA"/>
</dbReference>
<keyword evidence="7" id="KW-0479">Metal-binding</keyword>
<dbReference type="Gene3D" id="3.30.70.141">
    <property type="entry name" value="Nucleoside diphosphate kinase-like domain"/>
    <property type="match status" value="1"/>
</dbReference>
<keyword evidence="6" id="KW-0808">Transferase</keyword>
<reference evidence="16" key="1">
    <citation type="journal article" date="2021" name="ISME J.">
        <title>Mercury methylation by metabolically versatile and cosmopolitan marine bacteria.</title>
        <authorList>
            <person name="Lin H."/>
            <person name="Ascher D.B."/>
            <person name="Myung Y."/>
            <person name="Lamborg C.H."/>
            <person name="Hallam S.J."/>
            <person name="Gionfriddo C.M."/>
            <person name="Holt K.E."/>
            <person name="Moreau J.W."/>
        </authorList>
    </citation>
    <scope>NUCLEOTIDE SEQUENCE</scope>
    <source>
        <strain evidence="16">SI075_bin30</strain>
    </source>
</reference>
<gene>
    <name evidence="16" type="ORF">HON47_03385</name>
</gene>
<evidence type="ECO:0000256" key="5">
    <source>
        <dbReference type="ARBA" id="ARBA00022553"/>
    </source>
</evidence>
<accession>A0A8T5GFJ8</accession>
<evidence type="ECO:0000256" key="7">
    <source>
        <dbReference type="ARBA" id="ARBA00022723"/>
    </source>
</evidence>
<evidence type="ECO:0000256" key="3">
    <source>
        <dbReference type="ARBA" id="ARBA00012966"/>
    </source>
</evidence>
<dbReference type="Proteomes" id="UP000722459">
    <property type="component" value="Unassembled WGS sequence"/>
</dbReference>
<dbReference type="Pfam" id="PF00334">
    <property type="entry name" value="NDK"/>
    <property type="match status" value="1"/>
</dbReference>
<dbReference type="AlphaFoldDB" id="A0A8T5GFJ8"/>
<dbReference type="InterPro" id="IPR036850">
    <property type="entry name" value="NDK-like_dom_sf"/>
</dbReference>
<dbReference type="GO" id="GO:0005524">
    <property type="term" value="F:ATP binding"/>
    <property type="evidence" value="ECO:0007669"/>
    <property type="project" value="UniProtKB-KW"/>
</dbReference>
<feature type="domain" description="Nucleoside diphosphate kinase-like" evidence="15">
    <location>
        <begin position="7"/>
        <end position="157"/>
    </location>
</feature>
<dbReference type="GO" id="GO:0006228">
    <property type="term" value="P:UTP biosynthetic process"/>
    <property type="evidence" value="ECO:0007669"/>
    <property type="project" value="InterPro"/>
</dbReference>
<comment type="caution">
    <text evidence="16">The sequence shown here is derived from an EMBL/GenBank/DDBJ whole genome shotgun (WGS) entry which is preliminary data.</text>
</comment>
<evidence type="ECO:0000256" key="8">
    <source>
        <dbReference type="ARBA" id="ARBA00022741"/>
    </source>
</evidence>
<keyword evidence="10" id="KW-0067">ATP-binding</keyword>
<dbReference type="PANTHER" id="PTHR11349">
    <property type="entry name" value="NUCLEOSIDE DIPHOSPHATE KINASE"/>
    <property type="match status" value="1"/>
</dbReference>
<evidence type="ECO:0000256" key="11">
    <source>
        <dbReference type="ARBA" id="ARBA00022842"/>
    </source>
</evidence>
<keyword evidence="11" id="KW-0460">Magnesium</keyword>
<evidence type="ECO:0000313" key="16">
    <source>
        <dbReference type="EMBL" id="MBT4870590.1"/>
    </source>
</evidence>
<protein>
    <recommendedName>
        <fullName evidence="4">Nucleoside diphosphate kinase</fullName>
        <ecNumber evidence="3">2.7.4.6</ecNumber>
    </recommendedName>
</protein>
<dbReference type="FunFam" id="3.30.70.141:FF:000003">
    <property type="entry name" value="Nucleoside diphosphate kinase"/>
    <property type="match status" value="1"/>
</dbReference>
<dbReference type="PRINTS" id="PR01243">
    <property type="entry name" value="NUCDPKINASE"/>
</dbReference>
<comment type="similarity">
    <text evidence="2 13 14">Belongs to the NDK family.</text>
</comment>
<evidence type="ECO:0000256" key="1">
    <source>
        <dbReference type="ARBA" id="ARBA00001946"/>
    </source>
</evidence>
<evidence type="ECO:0000259" key="15">
    <source>
        <dbReference type="SMART" id="SM00562"/>
    </source>
</evidence>
<dbReference type="GO" id="GO:0046872">
    <property type="term" value="F:metal ion binding"/>
    <property type="evidence" value="ECO:0007669"/>
    <property type="project" value="UniProtKB-KW"/>
</dbReference>
<comment type="caution">
    <text evidence="13">Lacks conserved residue(s) required for the propagation of feature annotation.</text>
</comment>
<evidence type="ECO:0000256" key="13">
    <source>
        <dbReference type="PROSITE-ProRule" id="PRU00706"/>
    </source>
</evidence>
<comment type="cofactor">
    <cofactor evidence="1">
        <name>Mg(2+)</name>
        <dbReference type="ChEBI" id="CHEBI:18420"/>
    </cofactor>
</comment>
<evidence type="ECO:0000256" key="12">
    <source>
        <dbReference type="ARBA" id="ARBA00023080"/>
    </source>
</evidence>
<dbReference type="GO" id="GO:0006183">
    <property type="term" value="P:GTP biosynthetic process"/>
    <property type="evidence" value="ECO:0007669"/>
    <property type="project" value="InterPro"/>
</dbReference>
<proteinExistence type="inferred from homology"/>
<evidence type="ECO:0000256" key="2">
    <source>
        <dbReference type="ARBA" id="ARBA00008142"/>
    </source>
</evidence>
<dbReference type="PROSITE" id="PS51374">
    <property type="entry name" value="NDPK_LIKE"/>
    <property type="match status" value="1"/>
</dbReference>
<evidence type="ECO:0000256" key="4">
    <source>
        <dbReference type="ARBA" id="ARBA00017632"/>
    </source>
</evidence>
<dbReference type="InterPro" id="IPR034907">
    <property type="entry name" value="NDK-like_dom"/>
</dbReference>
<evidence type="ECO:0000256" key="14">
    <source>
        <dbReference type="RuleBase" id="RU004011"/>
    </source>
</evidence>
<dbReference type="GO" id="GO:0004550">
    <property type="term" value="F:nucleoside diphosphate kinase activity"/>
    <property type="evidence" value="ECO:0007669"/>
    <property type="project" value="UniProtKB-EC"/>
</dbReference>
<dbReference type="GO" id="GO:0006241">
    <property type="term" value="P:CTP biosynthetic process"/>
    <property type="evidence" value="ECO:0007669"/>
    <property type="project" value="InterPro"/>
</dbReference>
<organism evidence="16 17">
    <name type="scientific">Candidatus Iainarchaeum sp</name>
    <dbReference type="NCBI Taxonomy" id="3101447"/>
    <lineage>
        <taxon>Archaea</taxon>
        <taxon>Candidatus Iainarchaeota</taxon>
        <taxon>Candidatus Iainarchaeia</taxon>
        <taxon>Candidatus Iainarchaeales</taxon>
        <taxon>Candidatus Iainarchaeaceae</taxon>
        <taxon>Candidatus Iainarchaeum</taxon>
    </lineage>
</organism>
<keyword evidence="12" id="KW-0546">Nucleotide metabolism</keyword>
<keyword evidence="5" id="KW-0597">Phosphoprotein</keyword>